<evidence type="ECO:0000313" key="4">
    <source>
        <dbReference type="Proteomes" id="UP000233256"/>
    </source>
</evidence>
<feature type="transmembrane region" description="Helical" evidence="1">
    <location>
        <begin position="29"/>
        <end position="48"/>
    </location>
</feature>
<sequence length="605" mass="66490">MTGRRLFSKILCTVCLNQEERAMAIFDKAYVRIIIVVLFFLFAIGANFSMKLPDGKVKISGSDRARFLSSDVKDDWKSAKNDLIDGAHIQIINDEELDERIFDLVAASHVPFQKIAAYLLIALVYMIPIGLGAILLGVGGGVGIAIASMAAIAFVNSFASEAFSQYSELMGSYQTSVMIMIILNGIVAGVLAWLRTKNISSKLDVLQVDYTKIKDRYHMVTTSQEQVQKQVSKLNDKVNIQSQSLIHLYNISRELGSSLDLKSAMTGILSGVAKLVDATSVEMLLLEKGFEVLRVADSIGHEGDAQKLNQVQIKRGEGMIGTAAEQMKLLSKADIKKDFSMGNLSQHPLLPSEIVAPLVLGDELIGVINVSNVNKQCGQEEVRLLHVVSSLAAMAMKNAKLFTKIKELAEVDGLTKMFNNRFFKEYMDEEIIRSQQYGDQFSLLLSDIDHFKGFNDTFGHQVGDLVLAETAAVFKNCCRQDIDIAARYGGEEFCLVLPKMGVEEARIAAEHVRQSVADQLFELTPELAESDKVQQAIKNPPGPAPDGKPILQMGPNGLPLLHVTVSIGVATYPLHATNRDFMVKKSDEALYVAKESGRNQVQIAK</sequence>
<dbReference type="SUPFAM" id="SSF55073">
    <property type="entry name" value="Nucleotide cyclase"/>
    <property type="match status" value="1"/>
</dbReference>
<proteinExistence type="predicted"/>
<comment type="caution">
    <text evidence="3">The sequence shown here is derived from an EMBL/GenBank/DDBJ whole genome shotgun (WGS) entry which is preliminary data.</text>
</comment>
<dbReference type="PANTHER" id="PTHR45138:SF9">
    <property type="entry name" value="DIGUANYLATE CYCLASE DGCM-RELATED"/>
    <property type="match status" value="1"/>
</dbReference>
<dbReference type="AlphaFoldDB" id="A0A2N1PU70"/>
<keyword evidence="1" id="KW-1133">Transmembrane helix</keyword>
<protein>
    <recommendedName>
        <fullName evidence="2">GGDEF domain-containing protein</fullName>
    </recommendedName>
</protein>
<accession>A0A2N1PU70</accession>
<feature type="transmembrane region" description="Helical" evidence="1">
    <location>
        <begin position="115"/>
        <end position="136"/>
    </location>
</feature>
<organism evidence="3 4">
    <name type="scientific">Candidatus Wallbacteria bacterium HGW-Wallbacteria-1</name>
    <dbReference type="NCBI Taxonomy" id="2013854"/>
    <lineage>
        <taxon>Bacteria</taxon>
        <taxon>Candidatus Walliibacteriota</taxon>
    </lineage>
</organism>
<dbReference type="Pfam" id="PF13185">
    <property type="entry name" value="GAF_2"/>
    <property type="match status" value="1"/>
</dbReference>
<dbReference type="CDD" id="cd01949">
    <property type="entry name" value="GGDEF"/>
    <property type="match status" value="1"/>
</dbReference>
<dbReference type="GO" id="GO:0043709">
    <property type="term" value="P:cell adhesion involved in single-species biofilm formation"/>
    <property type="evidence" value="ECO:0007669"/>
    <property type="project" value="TreeGrafter"/>
</dbReference>
<evidence type="ECO:0000259" key="2">
    <source>
        <dbReference type="PROSITE" id="PS50887"/>
    </source>
</evidence>
<dbReference type="InterPro" id="IPR050469">
    <property type="entry name" value="Diguanylate_Cyclase"/>
</dbReference>
<evidence type="ECO:0000313" key="3">
    <source>
        <dbReference type="EMBL" id="PKK91895.1"/>
    </source>
</evidence>
<feature type="domain" description="GGDEF" evidence="2">
    <location>
        <begin position="439"/>
        <end position="605"/>
    </location>
</feature>
<dbReference type="InterPro" id="IPR003018">
    <property type="entry name" value="GAF"/>
</dbReference>
<dbReference type="GO" id="GO:0005886">
    <property type="term" value="C:plasma membrane"/>
    <property type="evidence" value="ECO:0007669"/>
    <property type="project" value="TreeGrafter"/>
</dbReference>
<dbReference type="PANTHER" id="PTHR45138">
    <property type="entry name" value="REGULATORY COMPONENTS OF SENSORY TRANSDUCTION SYSTEM"/>
    <property type="match status" value="1"/>
</dbReference>
<dbReference type="InterPro" id="IPR029787">
    <property type="entry name" value="Nucleotide_cyclase"/>
</dbReference>
<dbReference type="EMBL" id="PGXC01000001">
    <property type="protein sequence ID" value="PKK91895.1"/>
    <property type="molecule type" value="Genomic_DNA"/>
</dbReference>
<feature type="transmembrane region" description="Helical" evidence="1">
    <location>
        <begin position="175"/>
        <end position="194"/>
    </location>
</feature>
<dbReference type="SUPFAM" id="SSF55781">
    <property type="entry name" value="GAF domain-like"/>
    <property type="match status" value="1"/>
</dbReference>
<keyword evidence="1" id="KW-0812">Transmembrane</keyword>
<evidence type="ECO:0000256" key="1">
    <source>
        <dbReference type="SAM" id="Phobius"/>
    </source>
</evidence>
<dbReference type="PROSITE" id="PS50887">
    <property type="entry name" value="GGDEF"/>
    <property type="match status" value="1"/>
</dbReference>
<gene>
    <name evidence="3" type="ORF">CVV64_00265</name>
</gene>
<dbReference type="Proteomes" id="UP000233256">
    <property type="component" value="Unassembled WGS sequence"/>
</dbReference>
<keyword evidence="1" id="KW-0472">Membrane</keyword>
<dbReference type="SMART" id="SM00065">
    <property type="entry name" value="GAF"/>
    <property type="match status" value="1"/>
</dbReference>
<dbReference type="Gene3D" id="3.30.70.270">
    <property type="match status" value="1"/>
</dbReference>
<dbReference type="InterPro" id="IPR000160">
    <property type="entry name" value="GGDEF_dom"/>
</dbReference>
<dbReference type="GO" id="GO:1902201">
    <property type="term" value="P:negative regulation of bacterial-type flagellum-dependent cell motility"/>
    <property type="evidence" value="ECO:0007669"/>
    <property type="project" value="TreeGrafter"/>
</dbReference>
<dbReference type="SMART" id="SM00267">
    <property type="entry name" value="GGDEF"/>
    <property type="match status" value="1"/>
</dbReference>
<dbReference type="InterPro" id="IPR029016">
    <property type="entry name" value="GAF-like_dom_sf"/>
</dbReference>
<dbReference type="Gene3D" id="3.30.450.40">
    <property type="match status" value="1"/>
</dbReference>
<name>A0A2N1PU70_9BACT</name>
<dbReference type="GO" id="GO:0052621">
    <property type="term" value="F:diguanylate cyclase activity"/>
    <property type="evidence" value="ECO:0007669"/>
    <property type="project" value="TreeGrafter"/>
</dbReference>
<dbReference type="NCBIfam" id="TIGR00254">
    <property type="entry name" value="GGDEF"/>
    <property type="match status" value="1"/>
</dbReference>
<reference evidence="3 4" key="1">
    <citation type="journal article" date="2017" name="ISME J.">
        <title>Potential for microbial H2 and metal transformations associated with novel bacteria and archaea in deep terrestrial subsurface sediments.</title>
        <authorList>
            <person name="Hernsdorf A.W."/>
            <person name="Amano Y."/>
            <person name="Miyakawa K."/>
            <person name="Ise K."/>
            <person name="Suzuki Y."/>
            <person name="Anantharaman K."/>
            <person name="Probst A."/>
            <person name="Burstein D."/>
            <person name="Thomas B.C."/>
            <person name="Banfield J.F."/>
        </authorList>
    </citation>
    <scope>NUCLEOTIDE SEQUENCE [LARGE SCALE GENOMIC DNA]</scope>
    <source>
        <strain evidence="3">HGW-Wallbacteria-1</strain>
    </source>
</reference>
<dbReference type="InterPro" id="IPR043128">
    <property type="entry name" value="Rev_trsase/Diguanyl_cyclase"/>
</dbReference>
<feature type="transmembrane region" description="Helical" evidence="1">
    <location>
        <begin position="142"/>
        <end position="163"/>
    </location>
</feature>
<dbReference type="Pfam" id="PF00990">
    <property type="entry name" value="GGDEF"/>
    <property type="match status" value="1"/>
</dbReference>